<dbReference type="PANTHER" id="PTHR42799:SF2">
    <property type="entry name" value="MITOCHONDRIAL PEPTIDE METHIONINE SULFOXIDE REDUCTASE"/>
    <property type="match status" value="1"/>
</dbReference>
<dbReference type="HAMAP" id="MF_01401">
    <property type="entry name" value="MsrA"/>
    <property type="match status" value="1"/>
</dbReference>
<evidence type="ECO:0000256" key="1">
    <source>
        <dbReference type="ARBA" id="ARBA00005591"/>
    </source>
</evidence>
<comment type="catalytic activity">
    <reaction evidence="7">
        <text>[thioredoxin]-disulfide + L-methionine + H2O = L-methionine (S)-S-oxide + [thioredoxin]-dithiol</text>
        <dbReference type="Rhea" id="RHEA:19993"/>
        <dbReference type="Rhea" id="RHEA-COMP:10698"/>
        <dbReference type="Rhea" id="RHEA-COMP:10700"/>
        <dbReference type="ChEBI" id="CHEBI:15377"/>
        <dbReference type="ChEBI" id="CHEBI:29950"/>
        <dbReference type="ChEBI" id="CHEBI:50058"/>
        <dbReference type="ChEBI" id="CHEBI:57844"/>
        <dbReference type="ChEBI" id="CHEBI:58772"/>
        <dbReference type="EC" id="1.8.4.11"/>
    </reaction>
</comment>
<dbReference type="InterPro" id="IPR002569">
    <property type="entry name" value="Met_Sox_Rdtase_MsrA_dom"/>
</dbReference>
<reference evidence="10" key="1">
    <citation type="submission" date="2021-01" db="EMBL/GenBank/DDBJ databases">
        <authorList>
            <person name="Corre E."/>
            <person name="Pelletier E."/>
            <person name="Niang G."/>
            <person name="Scheremetjew M."/>
            <person name="Finn R."/>
            <person name="Kale V."/>
            <person name="Holt S."/>
            <person name="Cochrane G."/>
            <person name="Meng A."/>
            <person name="Brown T."/>
            <person name="Cohen L."/>
        </authorList>
    </citation>
    <scope>NUCLEOTIDE SEQUENCE</scope>
    <source>
        <strain evidence="10">NIES-381</strain>
    </source>
</reference>
<dbReference type="GO" id="GO:0034599">
    <property type="term" value="P:cellular response to oxidative stress"/>
    <property type="evidence" value="ECO:0007669"/>
    <property type="project" value="TreeGrafter"/>
</dbReference>
<dbReference type="SUPFAM" id="SSF55068">
    <property type="entry name" value="Peptide methionine sulfoxide reductase"/>
    <property type="match status" value="1"/>
</dbReference>
<dbReference type="EMBL" id="HBGA01001095">
    <property type="protein sequence ID" value="CAD8989386.1"/>
    <property type="molecule type" value="Transcribed_RNA"/>
</dbReference>
<protein>
    <recommendedName>
        <fullName evidence="2">peptide-methionine (S)-S-oxide reductase</fullName>
        <ecNumber evidence="2">1.8.4.11</ecNumber>
    </recommendedName>
    <alternativeName>
        <fullName evidence="5">Peptide-methionine (S)-S-oxide reductase</fullName>
    </alternativeName>
    <alternativeName>
        <fullName evidence="4">Protein-methionine-S-oxide reductase</fullName>
    </alternativeName>
</protein>
<dbReference type="GO" id="GO:0008113">
    <property type="term" value="F:peptide-methionine (S)-S-oxide reductase activity"/>
    <property type="evidence" value="ECO:0007669"/>
    <property type="project" value="UniProtKB-EC"/>
</dbReference>
<evidence type="ECO:0000256" key="8">
    <source>
        <dbReference type="SAM" id="SignalP"/>
    </source>
</evidence>
<dbReference type="NCBIfam" id="TIGR00401">
    <property type="entry name" value="msrA"/>
    <property type="match status" value="1"/>
</dbReference>
<dbReference type="EC" id="1.8.4.11" evidence="2"/>
<feature type="domain" description="Peptide methionine sulphoxide reductase MsrA" evidence="9">
    <location>
        <begin position="141"/>
        <end position="295"/>
    </location>
</feature>
<sequence>MYYDRSWDMTAHLRPVSSRPPWHPLLLAFILLVLLVLVWGGQAPQAVQYIIEATTEARVGGTLHVVDGADGEEDSEDSPVTRHSRRPFRPFRGFKDVLEGRQPGLPGFRMGRGRGEQGQPGPEHYVLHTAVSFPLRGGLEQAMFGTGCFWGTEKGFWKMPGVHYTAVGYTGGTPPHPTYGQVCTGRTGHNEVVMVVYDPQQVSYSDLLRQFWESHDPTQGNRQGNDWGTQYRSGIYTYGPTQYELAVASRAAFQEALASRGKGRITTEIIDAPEFYYAEEYHQQYLAKPLNRQYCSAQPLGISMPPFTEWGTHIEKGAPKLPQEYWRIHGPKPGCTIAGSNRQIKWP</sequence>
<evidence type="ECO:0000259" key="9">
    <source>
        <dbReference type="Pfam" id="PF01625"/>
    </source>
</evidence>
<evidence type="ECO:0000256" key="4">
    <source>
        <dbReference type="ARBA" id="ARBA00030273"/>
    </source>
</evidence>
<comment type="similarity">
    <text evidence="1">Belongs to the MsrA Met sulfoxide reductase family.</text>
</comment>
<evidence type="ECO:0000256" key="6">
    <source>
        <dbReference type="ARBA" id="ARBA00047806"/>
    </source>
</evidence>
<name>A0A7S1N0B1_9EUGL</name>
<feature type="chain" id="PRO_5030876189" description="peptide-methionine (S)-S-oxide reductase" evidence="8">
    <location>
        <begin position="41"/>
        <end position="347"/>
    </location>
</feature>
<dbReference type="InterPro" id="IPR036509">
    <property type="entry name" value="Met_Sox_Rdtase_MsrA_sf"/>
</dbReference>
<comment type="catalytic activity">
    <reaction evidence="6">
        <text>L-methionyl-[protein] + [thioredoxin]-disulfide + H2O = L-methionyl-(S)-S-oxide-[protein] + [thioredoxin]-dithiol</text>
        <dbReference type="Rhea" id="RHEA:14217"/>
        <dbReference type="Rhea" id="RHEA-COMP:10698"/>
        <dbReference type="Rhea" id="RHEA-COMP:10700"/>
        <dbReference type="Rhea" id="RHEA-COMP:12313"/>
        <dbReference type="Rhea" id="RHEA-COMP:12315"/>
        <dbReference type="ChEBI" id="CHEBI:15377"/>
        <dbReference type="ChEBI" id="CHEBI:16044"/>
        <dbReference type="ChEBI" id="CHEBI:29950"/>
        <dbReference type="ChEBI" id="CHEBI:44120"/>
        <dbReference type="ChEBI" id="CHEBI:50058"/>
        <dbReference type="EC" id="1.8.4.11"/>
    </reaction>
</comment>
<gene>
    <name evidence="10" type="ORF">EGYM00392_LOCUS427</name>
</gene>
<feature type="signal peptide" evidence="8">
    <location>
        <begin position="1"/>
        <end position="40"/>
    </location>
</feature>
<dbReference type="Gene3D" id="3.30.1060.10">
    <property type="entry name" value="Peptide methionine sulphoxide reductase MsrA"/>
    <property type="match status" value="1"/>
</dbReference>
<dbReference type="InterPro" id="IPR050162">
    <property type="entry name" value="MsrA_MetSO_reductase"/>
</dbReference>
<proteinExistence type="inferred from homology"/>
<organism evidence="10">
    <name type="scientific">Eutreptiella gymnastica</name>
    <dbReference type="NCBI Taxonomy" id="73025"/>
    <lineage>
        <taxon>Eukaryota</taxon>
        <taxon>Discoba</taxon>
        <taxon>Euglenozoa</taxon>
        <taxon>Euglenida</taxon>
        <taxon>Spirocuta</taxon>
        <taxon>Euglenophyceae</taxon>
        <taxon>Eutreptiales</taxon>
        <taxon>Eutreptiaceae</taxon>
        <taxon>Eutreptiella</taxon>
    </lineage>
</organism>
<evidence type="ECO:0000256" key="5">
    <source>
        <dbReference type="ARBA" id="ARBA00030643"/>
    </source>
</evidence>
<evidence type="ECO:0000256" key="2">
    <source>
        <dbReference type="ARBA" id="ARBA00012502"/>
    </source>
</evidence>
<evidence type="ECO:0000256" key="3">
    <source>
        <dbReference type="ARBA" id="ARBA00023002"/>
    </source>
</evidence>
<evidence type="ECO:0000313" key="10">
    <source>
        <dbReference type="EMBL" id="CAD8989386.1"/>
    </source>
</evidence>
<accession>A0A7S1N0B1</accession>
<dbReference type="GO" id="GO:0005737">
    <property type="term" value="C:cytoplasm"/>
    <property type="evidence" value="ECO:0007669"/>
    <property type="project" value="TreeGrafter"/>
</dbReference>
<evidence type="ECO:0000256" key="7">
    <source>
        <dbReference type="ARBA" id="ARBA00048782"/>
    </source>
</evidence>
<dbReference type="PANTHER" id="PTHR42799">
    <property type="entry name" value="MITOCHONDRIAL PEPTIDE METHIONINE SULFOXIDE REDUCTASE"/>
    <property type="match status" value="1"/>
</dbReference>
<dbReference type="AlphaFoldDB" id="A0A7S1N0B1"/>
<dbReference type="Pfam" id="PF01625">
    <property type="entry name" value="PMSR"/>
    <property type="match status" value="1"/>
</dbReference>
<keyword evidence="8" id="KW-0732">Signal</keyword>
<keyword evidence="3" id="KW-0560">Oxidoreductase</keyword>